<accession>T1KEJ3</accession>
<reference evidence="3" key="1">
    <citation type="submission" date="2011-08" db="EMBL/GenBank/DDBJ databases">
        <authorList>
            <person name="Rombauts S."/>
        </authorList>
    </citation>
    <scope>NUCLEOTIDE SEQUENCE</scope>
    <source>
        <strain evidence="3">London</strain>
    </source>
</reference>
<name>T1KEJ3_TETUR</name>
<keyword evidence="1" id="KW-1133">Transmembrane helix</keyword>
<protein>
    <recommendedName>
        <fullName evidence="4">Gustatory receptor</fullName>
    </recommendedName>
</protein>
<proteinExistence type="predicted"/>
<keyword evidence="1" id="KW-0472">Membrane</keyword>
<reference evidence="2" key="2">
    <citation type="submission" date="2015-06" db="UniProtKB">
        <authorList>
            <consortium name="EnsemblMetazoa"/>
        </authorList>
    </citation>
    <scope>IDENTIFICATION</scope>
</reference>
<evidence type="ECO:0000256" key="1">
    <source>
        <dbReference type="SAM" id="Phobius"/>
    </source>
</evidence>
<evidence type="ECO:0000313" key="2">
    <source>
        <dbReference type="EnsemblMetazoa" id="tetur09g06809.1"/>
    </source>
</evidence>
<sequence length="382" mass="44317">MKVIISPLIFVEMSTIIFVNSFENDSLVQPSSVLAQSVLKKNLTTRIIHLVLLIAYAMKVSCESYLIFNQLFINGFTNSIVKYKTLWRFSYRFIIAYIYFSLMINQSLYNKFFVSCHAIIHGYESVANEFVVRKKATMKKLVFIFFVYEILIVDSSRILKAFLTVNYSQIKLITYYILIVTNAACWTCFVHFIIETCVYLQATFYVISARIENLDSMFSTIREENIAPLLRLNRLLYVKATDASKCINSFFFLIIFSYYVYFALNCIFSFDFFFESIKDSWYMLIRHLIRMIGQFSYMLIVTYAFIHVNQLSVGIFDKVYSLTLTTSGSFEYSNEINLFLLRVGRFDAGFTFAGLFVITPSFVSSLATISLTLGLAIPSLFR</sequence>
<keyword evidence="1" id="KW-0812">Transmembrane</keyword>
<feature type="transmembrane region" description="Helical" evidence="1">
    <location>
        <begin position="89"/>
        <end position="109"/>
    </location>
</feature>
<feature type="transmembrane region" description="Helical" evidence="1">
    <location>
        <begin position="175"/>
        <end position="194"/>
    </location>
</feature>
<dbReference type="HOGENOM" id="CLU_755079_0_0_1"/>
<dbReference type="AlphaFoldDB" id="T1KEJ3"/>
<feature type="transmembrane region" description="Helical" evidence="1">
    <location>
        <begin position="250"/>
        <end position="274"/>
    </location>
</feature>
<feature type="transmembrane region" description="Helical" evidence="1">
    <location>
        <begin position="295"/>
        <end position="316"/>
    </location>
</feature>
<keyword evidence="3" id="KW-1185">Reference proteome</keyword>
<dbReference type="EMBL" id="CAEY01002024">
    <property type="status" value="NOT_ANNOTATED_CDS"/>
    <property type="molecule type" value="Genomic_DNA"/>
</dbReference>
<feature type="transmembrane region" description="Helical" evidence="1">
    <location>
        <begin position="47"/>
        <end position="68"/>
    </location>
</feature>
<dbReference type="Proteomes" id="UP000015104">
    <property type="component" value="Unassembled WGS sequence"/>
</dbReference>
<evidence type="ECO:0008006" key="4">
    <source>
        <dbReference type="Google" id="ProtNLM"/>
    </source>
</evidence>
<evidence type="ECO:0000313" key="3">
    <source>
        <dbReference type="Proteomes" id="UP000015104"/>
    </source>
</evidence>
<feature type="transmembrane region" description="Helical" evidence="1">
    <location>
        <begin position="141"/>
        <end position="163"/>
    </location>
</feature>
<feature type="transmembrane region" description="Helical" evidence="1">
    <location>
        <begin position="350"/>
        <end position="377"/>
    </location>
</feature>
<dbReference type="EnsemblMetazoa" id="tetur09g06809.1">
    <property type="protein sequence ID" value="tetur09g06809.1"/>
    <property type="gene ID" value="tetur09g06809"/>
</dbReference>
<organism evidence="2 3">
    <name type="scientific">Tetranychus urticae</name>
    <name type="common">Two-spotted spider mite</name>
    <dbReference type="NCBI Taxonomy" id="32264"/>
    <lineage>
        <taxon>Eukaryota</taxon>
        <taxon>Metazoa</taxon>
        <taxon>Ecdysozoa</taxon>
        <taxon>Arthropoda</taxon>
        <taxon>Chelicerata</taxon>
        <taxon>Arachnida</taxon>
        <taxon>Acari</taxon>
        <taxon>Acariformes</taxon>
        <taxon>Trombidiformes</taxon>
        <taxon>Prostigmata</taxon>
        <taxon>Eleutherengona</taxon>
        <taxon>Raphignathae</taxon>
        <taxon>Tetranychoidea</taxon>
        <taxon>Tetranychidae</taxon>
        <taxon>Tetranychus</taxon>
    </lineage>
</organism>